<protein>
    <submittedName>
        <fullName evidence="4">Amino acid adenylation domain-containing protein</fullName>
    </submittedName>
</protein>
<dbReference type="InterPro" id="IPR045851">
    <property type="entry name" value="AMP-bd_C_sf"/>
</dbReference>
<dbReference type="Pfam" id="PF07993">
    <property type="entry name" value="NAD_binding_4"/>
    <property type="match status" value="1"/>
</dbReference>
<dbReference type="SUPFAM" id="SSF56801">
    <property type="entry name" value="Acetyl-CoA synthetase-like"/>
    <property type="match status" value="1"/>
</dbReference>
<dbReference type="Gene3D" id="3.90.820.10">
    <property type="entry name" value="Structural Genomics, Unknown Function 30-nov-00 1gh9 Mol_id"/>
    <property type="match status" value="1"/>
</dbReference>
<dbReference type="Gene3D" id="3.40.50.720">
    <property type="entry name" value="NAD(P)-binding Rossmann-like Domain"/>
    <property type="match status" value="1"/>
</dbReference>
<dbReference type="Gene3D" id="3.30.300.30">
    <property type="match status" value="1"/>
</dbReference>
<keyword evidence="2" id="KW-0597">Phosphoprotein</keyword>
<dbReference type="Gene3D" id="1.10.1200.10">
    <property type="entry name" value="ACP-like"/>
    <property type="match status" value="1"/>
</dbReference>
<dbReference type="PROSITE" id="PS50075">
    <property type="entry name" value="CARRIER"/>
    <property type="match status" value="1"/>
</dbReference>
<dbReference type="EMBL" id="CP159872">
    <property type="protein sequence ID" value="XCM82734.1"/>
    <property type="molecule type" value="Genomic_DNA"/>
</dbReference>
<dbReference type="InterPro" id="IPR042099">
    <property type="entry name" value="ANL_N_sf"/>
</dbReference>
<dbReference type="PRINTS" id="PR00154">
    <property type="entry name" value="AMPBINDING"/>
</dbReference>
<dbReference type="InterPro" id="IPR020459">
    <property type="entry name" value="AMP-binding"/>
</dbReference>
<evidence type="ECO:0000256" key="2">
    <source>
        <dbReference type="ARBA" id="ARBA00022553"/>
    </source>
</evidence>
<dbReference type="NCBIfam" id="TIGR01746">
    <property type="entry name" value="Thioester-redct"/>
    <property type="match status" value="1"/>
</dbReference>
<dbReference type="InterPro" id="IPR005153">
    <property type="entry name" value="MbtH-like_dom"/>
</dbReference>
<dbReference type="PROSITE" id="PS00012">
    <property type="entry name" value="PHOSPHOPANTETHEINE"/>
    <property type="match status" value="1"/>
</dbReference>
<dbReference type="FunFam" id="3.40.50.980:FF:000001">
    <property type="entry name" value="Non-ribosomal peptide synthetase"/>
    <property type="match status" value="1"/>
</dbReference>
<dbReference type="KEGG" id="kcm:ABWK59_29385"/>
<sequence>MDKPNHSKSPGGAQSAVLRNDVGQYAIWPESLPVPDGWTAVSGPAPRSECLDVVRSRWHDLRPVGPSPHGRTVPELFRRQAARTPHAVAVLSEDGPLDYRALDRRSDRLAAGLRERDVGPESVVPVCLERTADMVAALLGVLKAGGAFMPLDPAHPASRLRNLVRSSGAATVISAHEQSWLFGPAAVTVEDCVALAGDRPPAREVLPEDLAYLIYTSGTTGVPKGVLVNHRALAFALSRVAEAYGLTPEDRVLQLGALGFDTSLEQILAPLISGSTLVLGGRHTWAPIELAYRIPELRLTVADLTPTYWHRFLEVLADGGRPPAALRLLIVGGDTVHAEDCRTSLRRLPGTRLLNAYGLTEAGITSTLCDLDEGLLHAPAHAPVPVGRPLLGAHVHVLDEKLGPVPPGRRGEVYIGGLGVARGYWGSPDLTAQVFLPDPYAGGPGGRMYRTGDAGRWRPDGNLELLGRTDEQVKVRGFRVDPAEVEAVLAEHPGVGQARVLAVDEDGGTRSLTAYYTRTGQETGDIREFLAERLPDYLVPASFVAVEQMPVTPAGKVDRQSLVKAGPPAGRGGNGGTATEHGLAYLWAQLLGVDEVGALDDFFELGGNSLLAMEMLARARIMFGLGIGLVRELTRALLRNPTLGAFTAMVQEARSGIANGSGVPERIDFTAEAELGVPVRRTAGATPAWERPREILLTGATGFCGAHLLENLLARTDARVHCLVRAPDREHGMERLRAAHQRYLRHDLSSQRVVPLVGDLAEPLLGLGRPRFEQLADSLDAIHHLGGQVNFLYPYRQLRAANVAGTREVIRLAGHSRGIPVHYLSSMAVMAGFGPAGIGEISEETPLGHPEHLSVGYVESKWVAEALLHNAASAGLPVAVYRVNDVTGDLVTGTTNTATELYAIIKYLADSGSCPDVQLPLDFVPADSFTRALAHLAVTAPADGRVYHLTNPSPALLPALADRLTARGRPVRRIPYQSWVEQLVAYASEHPEHPITPFVPLFVDRSAGTDLSISEMYFHPTFPRFTRINAERELRGTGIEFPPVDDGLLDFYLDRLESHGHLEQAA</sequence>
<dbReference type="SUPFAM" id="SSF51735">
    <property type="entry name" value="NAD(P)-binding Rossmann-fold domains"/>
    <property type="match status" value="1"/>
</dbReference>
<dbReference type="RefSeq" id="WP_354643667.1">
    <property type="nucleotide sequence ID" value="NZ_CP159872.1"/>
</dbReference>
<dbReference type="InterPro" id="IPR038020">
    <property type="entry name" value="MbtH-like_sf"/>
</dbReference>
<dbReference type="CDD" id="cd05235">
    <property type="entry name" value="SDR_e1"/>
    <property type="match status" value="1"/>
</dbReference>
<proteinExistence type="predicted"/>
<dbReference type="AlphaFoldDB" id="A0AAU8K394"/>
<dbReference type="InterPro" id="IPR036736">
    <property type="entry name" value="ACP-like_sf"/>
</dbReference>
<name>A0AAU8K394_9ACTN</name>
<dbReference type="InterPro" id="IPR036291">
    <property type="entry name" value="NAD(P)-bd_dom_sf"/>
</dbReference>
<keyword evidence="1" id="KW-0596">Phosphopantetheine</keyword>
<evidence type="ECO:0000256" key="1">
    <source>
        <dbReference type="ARBA" id="ARBA00022450"/>
    </source>
</evidence>
<dbReference type="PANTHER" id="PTHR44845">
    <property type="entry name" value="CARRIER DOMAIN-CONTAINING PROTEIN"/>
    <property type="match status" value="1"/>
</dbReference>
<accession>A0AAU8K394</accession>
<evidence type="ECO:0000313" key="4">
    <source>
        <dbReference type="EMBL" id="XCM82734.1"/>
    </source>
</evidence>
<dbReference type="Pfam" id="PF00501">
    <property type="entry name" value="AMP-binding"/>
    <property type="match status" value="1"/>
</dbReference>
<dbReference type="InterPro" id="IPR009081">
    <property type="entry name" value="PP-bd_ACP"/>
</dbReference>
<dbReference type="Pfam" id="PF03621">
    <property type="entry name" value="MbtH"/>
    <property type="match status" value="1"/>
</dbReference>
<dbReference type="Gene3D" id="3.40.50.12780">
    <property type="entry name" value="N-terminal domain of ligase-like"/>
    <property type="match status" value="1"/>
</dbReference>
<reference evidence="4" key="1">
    <citation type="submission" date="2024-06" db="EMBL/GenBank/DDBJ databases">
        <title>The genome sequences of Kitasatospora sp. strain HUAS MG31.</title>
        <authorList>
            <person name="Mo P."/>
        </authorList>
    </citation>
    <scope>NUCLEOTIDE SEQUENCE</scope>
    <source>
        <strain evidence="4">HUAS MG31</strain>
    </source>
</reference>
<evidence type="ECO:0000259" key="3">
    <source>
        <dbReference type="PROSITE" id="PS50075"/>
    </source>
</evidence>
<gene>
    <name evidence="4" type="ORF">ABWK59_29385</name>
</gene>
<dbReference type="FunFam" id="3.40.50.12780:FF:000012">
    <property type="entry name" value="Non-ribosomal peptide synthetase"/>
    <property type="match status" value="1"/>
</dbReference>
<dbReference type="InterPro" id="IPR010080">
    <property type="entry name" value="Thioester_reductase-like_dom"/>
</dbReference>
<dbReference type="InterPro" id="IPR025110">
    <property type="entry name" value="AMP-bd_C"/>
</dbReference>
<dbReference type="InterPro" id="IPR006162">
    <property type="entry name" value="Ppantetheine_attach_site"/>
</dbReference>
<dbReference type="SMART" id="SM00923">
    <property type="entry name" value="MbtH"/>
    <property type="match status" value="1"/>
</dbReference>
<dbReference type="Pfam" id="PF13193">
    <property type="entry name" value="AMP-binding_C"/>
    <property type="match status" value="1"/>
</dbReference>
<feature type="domain" description="Carrier" evidence="3">
    <location>
        <begin position="574"/>
        <end position="654"/>
    </location>
</feature>
<dbReference type="InterPro" id="IPR000873">
    <property type="entry name" value="AMP-dep_synth/lig_dom"/>
</dbReference>
<dbReference type="PANTHER" id="PTHR44845:SF6">
    <property type="entry name" value="BETA-ALANINE-ACTIVATING ENZYME"/>
    <property type="match status" value="1"/>
</dbReference>
<dbReference type="InterPro" id="IPR013120">
    <property type="entry name" value="FAR_NAD-bd"/>
</dbReference>
<dbReference type="CDD" id="cd05930">
    <property type="entry name" value="A_NRPS"/>
    <property type="match status" value="1"/>
</dbReference>
<dbReference type="InterPro" id="IPR020845">
    <property type="entry name" value="AMP-binding_CS"/>
</dbReference>
<dbReference type="Pfam" id="PF00550">
    <property type="entry name" value="PP-binding"/>
    <property type="match status" value="1"/>
</dbReference>
<dbReference type="SUPFAM" id="SSF160582">
    <property type="entry name" value="MbtH-like"/>
    <property type="match status" value="1"/>
</dbReference>
<dbReference type="NCBIfam" id="TIGR01733">
    <property type="entry name" value="AA-adenyl-dom"/>
    <property type="match status" value="1"/>
</dbReference>
<organism evidence="4">
    <name type="scientific">Kitasatospora camelliae</name>
    <dbReference type="NCBI Taxonomy" id="3156397"/>
    <lineage>
        <taxon>Bacteria</taxon>
        <taxon>Bacillati</taxon>
        <taxon>Actinomycetota</taxon>
        <taxon>Actinomycetes</taxon>
        <taxon>Kitasatosporales</taxon>
        <taxon>Streptomycetaceae</taxon>
        <taxon>Kitasatospora</taxon>
    </lineage>
</organism>
<dbReference type="PROSITE" id="PS00455">
    <property type="entry name" value="AMP_BINDING"/>
    <property type="match status" value="1"/>
</dbReference>
<dbReference type="SUPFAM" id="SSF47336">
    <property type="entry name" value="ACP-like"/>
    <property type="match status" value="1"/>
</dbReference>
<dbReference type="InterPro" id="IPR010071">
    <property type="entry name" value="AA_adenyl_dom"/>
</dbReference>